<dbReference type="Pfam" id="PF07714">
    <property type="entry name" value="PK_Tyr_Ser-Thr"/>
    <property type="match status" value="1"/>
</dbReference>
<feature type="chain" id="PRO_5044001273" description="Receptor-like serine/threonine-protein kinase" evidence="15">
    <location>
        <begin position="31"/>
        <end position="792"/>
    </location>
</feature>
<dbReference type="PROSITE" id="PS00109">
    <property type="entry name" value="PROTEIN_KINASE_TYR"/>
    <property type="match status" value="1"/>
</dbReference>
<evidence type="ECO:0000256" key="2">
    <source>
        <dbReference type="ARBA" id="ARBA00022527"/>
    </source>
</evidence>
<keyword evidence="11" id="KW-1015">Disulfide bond</keyword>
<dbReference type="GO" id="GO:0004674">
    <property type="term" value="F:protein serine/threonine kinase activity"/>
    <property type="evidence" value="ECO:0007669"/>
    <property type="project" value="UniProtKB-KW"/>
</dbReference>
<dbReference type="InterPro" id="IPR011009">
    <property type="entry name" value="Kinase-like_dom_sf"/>
</dbReference>
<organism evidence="19 20">
    <name type="scientific">Acorus calamus</name>
    <name type="common">Sweet flag</name>
    <dbReference type="NCBI Taxonomy" id="4465"/>
    <lineage>
        <taxon>Eukaryota</taxon>
        <taxon>Viridiplantae</taxon>
        <taxon>Streptophyta</taxon>
        <taxon>Embryophyta</taxon>
        <taxon>Tracheophyta</taxon>
        <taxon>Spermatophyta</taxon>
        <taxon>Magnoliopsida</taxon>
        <taxon>Liliopsida</taxon>
        <taxon>Acoraceae</taxon>
        <taxon>Acorus</taxon>
    </lineage>
</organism>
<dbReference type="PANTHER" id="PTHR47974">
    <property type="entry name" value="OS07G0415500 PROTEIN"/>
    <property type="match status" value="1"/>
</dbReference>
<evidence type="ECO:0000256" key="6">
    <source>
        <dbReference type="ARBA" id="ARBA00022741"/>
    </source>
</evidence>
<dbReference type="PANTHER" id="PTHR47974:SF10">
    <property type="entry name" value="RECEPTOR-LIKE SERINE_THREONINE-PROTEIN KINASE"/>
    <property type="match status" value="1"/>
</dbReference>
<evidence type="ECO:0000256" key="11">
    <source>
        <dbReference type="ARBA" id="ARBA00023157"/>
    </source>
</evidence>
<dbReference type="InterPro" id="IPR001480">
    <property type="entry name" value="Bulb-type_lectin_dom"/>
</dbReference>
<dbReference type="AlphaFoldDB" id="A0AAV9BYZ4"/>
<dbReference type="SMART" id="SM00108">
    <property type="entry name" value="B_lectin"/>
    <property type="match status" value="1"/>
</dbReference>
<evidence type="ECO:0000256" key="9">
    <source>
        <dbReference type="ARBA" id="ARBA00022989"/>
    </source>
</evidence>
<dbReference type="InterPro" id="IPR000719">
    <property type="entry name" value="Prot_kinase_dom"/>
</dbReference>
<dbReference type="SUPFAM" id="SSF51110">
    <property type="entry name" value="alpha-D-mannose-specific plant lectins"/>
    <property type="match status" value="2"/>
</dbReference>
<evidence type="ECO:0000256" key="10">
    <source>
        <dbReference type="ARBA" id="ARBA00023136"/>
    </source>
</evidence>
<dbReference type="PIRSF" id="PIRSF000641">
    <property type="entry name" value="SRK"/>
    <property type="match status" value="1"/>
</dbReference>
<dbReference type="SUPFAM" id="SSF56112">
    <property type="entry name" value="Protein kinase-like (PK-like)"/>
    <property type="match status" value="1"/>
</dbReference>
<comment type="catalytic activity">
    <reaction evidence="13">
        <text>L-seryl-[protein] + ATP = O-phospho-L-seryl-[protein] + ADP + H(+)</text>
        <dbReference type="Rhea" id="RHEA:17989"/>
        <dbReference type="Rhea" id="RHEA-COMP:9863"/>
        <dbReference type="Rhea" id="RHEA-COMP:11604"/>
        <dbReference type="ChEBI" id="CHEBI:15378"/>
        <dbReference type="ChEBI" id="CHEBI:29999"/>
        <dbReference type="ChEBI" id="CHEBI:30616"/>
        <dbReference type="ChEBI" id="CHEBI:83421"/>
        <dbReference type="ChEBI" id="CHEBI:456216"/>
        <dbReference type="EC" id="2.7.11.1"/>
    </reaction>
</comment>
<evidence type="ECO:0000256" key="8">
    <source>
        <dbReference type="ARBA" id="ARBA00022840"/>
    </source>
</evidence>
<keyword evidence="7 13" id="KW-0418">Kinase</keyword>
<dbReference type="Pfam" id="PF00954">
    <property type="entry name" value="S_locus_glycop"/>
    <property type="match status" value="1"/>
</dbReference>
<feature type="domain" description="Apple" evidence="18">
    <location>
        <begin position="344"/>
        <end position="424"/>
    </location>
</feature>
<dbReference type="Proteomes" id="UP001180020">
    <property type="component" value="Unassembled WGS sequence"/>
</dbReference>
<evidence type="ECO:0000256" key="7">
    <source>
        <dbReference type="ARBA" id="ARBA00022777"/>
    </source>
</evidence>
<comment type="similarity">
    <text evidence="13">Belongs to the protein kinase superfamily. Ser/Thr protein kinase family.</text>
</comment>
<dbReference type="PROSITE" id="PS50948">
    <property type="entry name" value="PAN"/>
    <property type="match status" value="1"/>
</dbReference>
<dbReference type="InterPro" id="IPR024171">
    <property type="entry name" value="SRK-like_kinase"/>
</dbReference>
<comment type="subcellular location">
    <subcellularLocation>
        <location evidence="1">Membrane</location>
        <topology evidence="1">Single-pass membrane protein</topology>
    </subcellularLocation>
</comment>
<dbReference type="GO" id="GO:0005524">
    <property type="term" value="F:ATP binding"/>
    <property type="evidence" value="ECO:0007669"/>
    <property type="project" value="UniProtKB-KW"/>
</dbReference>
<feature type="domain" description="Bulb-type lectin" evidence="17">
    <location>
        <begin position="163"/>
        <end position="283"/>
    </location>
</feature>
<keyword evidence="3 13" id="KW-0808">Transferase</keyword>
<comment type="caution">
    <text evidence="19">The sequence shown here is derived from an EMBL/GenBank/DDBJ whole genome shotgun (WGS) entry which is preliminary data.</text>
</comment>
<dbReference type="GO" id="GO:0051707">
    <property type="term" value="P:response to other organism"/>
    <property type="evidence" value="ECO:0007669"/>
    <property type="project" value="UniProtKB-ARBA"/>
</dbReference>
<keyword evidence="2 13" id="KW-0723">Serine/threonine-protein kinase</keyword>
<dbReference type="Pfam" id="PF01453">
    <property type="entry name" value="B_lectin"/>
    <property type="match status" value="1"/>
</dbReference>
<evidence type="ECO:0000259" key="17">
    <source>
        <dbReference type="PROSITE" id="PS50927"/>
    </source>
</evidence>
<dbReference type="GO" id="GO:0048544">
    <property type="term" value="P:recognition of pollen"/>
    <property type="evidence" value="ECO:0007669"/>
    <property type="project" value="InterPro"/>
</dbReference>
<name>A0AAV9BYZ4_ACOCL</name>
<dbReference type="Gene3D" id="3.30.200.20">
    <property type="entry name" value="Phosphorylase Kinase, domain 1"/>
    <property type="match status" value="1"/>
</dbReference>
<dbReference type="PROSITE" id="PS50927">
    <property type="entry name" value="BULB_LECTIN"/>
    <property type="match status" value="2"/>
</dbReference>
<dbReference type="EC" id="2.7.11.1" evidence="13"/>
<proteinExistence type="inferred from homology"/>
<feature type="domain" description="Protein kinase" evidence="16">
    <location>
        <begin position="492"/>
        <end position="792"/>
    </location>
</feature>
<sequence length="792" mass="88186">MHGMQKHHQMHFRGKFTLAALFVLSSIASGEDFQGDSVPLGFELSGHGEQVWVSQNGGFAFGFLSDSSKNDYFVVGIRYNLGNSDVNLPVWTVGGGIRVSENSTFRLSIDGSFVLIDGFSGSPVWNSNTSNLGVVKACLLDNGNLVLVGLEEEVIWESFNSPTDTLLPGQSLRFPQTLRASSLNSVTSPYSFGVRRSGNVELIWEDTVTYWSSQFASFVVVKEANFDEEGVFRVFDAYNASVWSQSAEDFSDPSVYLRHMRIDFDGNLRIYSWNGDLGTWKVTWQAVGNQCDVFGSCGTYGLCSYNSTGPVCECLSSDSLDFGMVFETGSRTYGCKAMVDLGNCEFGSSLLVLKHTEIYSLYPPHDVRLMLSLDACKDFCLNDSSCFASTSRNDGSGLCTIKKTSYISGYRYSYVPATSFLKVCSVPQAVDVHINASVPLYAQQSATLFHESKILTTALAIVLLISISAFLTIETFMFWYIYRKRKNHQMSIPLKDSQGLNYSGVIRLSFEEVKGLTRNFVNELGPNMFKGALPNRMPVTVKLLTNVIASERQFHMVVSAVGSAHHRNLVAIKGFCFEHDHKCLIYEYVRNGSLDQWLFNNNPNNQYRDSWKHRLDIAIGIARVITYLHMGCNQCIVHGDLRLENVLLDECLVAKVTGFGLGRLFEKEIVSSSETLPERDVYMFGEILLRIVCGKRDGSGENLMALAYEACQDGNLDAFIDARLEGIADWEEVERTVKIALWCMQNQTSRRPSMGEVVKILEGVISVDMPPSSTAFAIKDSIIIKGEQHECK</sequence>
<gene>
    <name evidence="19" type="primary">SD31</name>
    <name evidence="19" type="ORF">QJS10_CPB22g01237</name>
</gene>
<feature type="signal peptide" evidence="15">
    <location>
        <begin position="1"/>
        <end position="30"/>
    </location>
</feature>
<dbReference type="EMBL" id="JAUJYO010000022">
    <property type="protein sequence ID" value="KAK1282148.1"/>
    <property type="molecule type" value="Genomic_DNA"/>
</dbReference>
<keyword evidence="9 14" id="KW-1133">Transmembrane helix</keyword>
<keyword evidence="5 15" id="KW-0732">Signal</keyword>
<dbReference type="PROSITE" id="PS50011">
    <property type="entry name" value="PROTEIN_KINASE_DOM"/>
    <property type="match status" value="1"/>
</dbReference>
<evidence type="ECO:0000313" key="19">
    <source>
        <dbReference type="EMBL" id="KAK1282148.1"/>
    </source>
</evidence>
<keyword evidence="12" id="KW-0325">Glycoprotein</keyword>
<evidence type="ECO:0000256" key="15">
    <source>
        <dbReference type="SAM" id="SignalP"/>
    </source>
</evidence>
<evidence type="ECO:0000256" key="14">
    <source>
        <dbReference type="SAM" id="Phobius"/>
    </source>
</evidence>
<evidence type="ECO:0000256" key="1">
    <source>
        <dbReference type="ARBA" id="ARBA00004167"/>
    </source>
</evidence>
<dbReference type="Gene3D" id="2.90.10.30">
    <property type="match status" value="1"/>
</dbReference>
<dbReference type="GO" id="GO:0016020">
    <property type="term" value="C:membrane"/>
    <property type="evidence" value="ECO:0007669"/>
    <property type="project" value="UniProtKB-SubCell"/>
</dbReference>
<keyword evidence="6 13" id="KW-0547">Nucleotide-binding</keyword>
<dbReference type="Gene3D" id="1.10.510.10">
    <property type="entry name" value="Transferase(Phosphotransferase) domain 1"/>
    <property type="match status" value="1"/>
</dbReference>
<evidence type="ECO:0000256" key="5">
    <source>
        <dbReference type="ARBA" id="ARBA00022729"/>
    </source>
</evidence>
<dbReference type="InterPro" id="IPR008266">
    <property type="entry name" value="Tyr_kinase_AS"/>
</dbReference>
<dbReference type="InterPro" id="IPR001245">
    <property type="entry name" value="Ser-Thr/Tyr_kinase_cat_dom"/>
</dbReference>
<keyword evidence="10 14" id="KW-0472">Membrane</keyword>
<feature type="transmembrane region" description="Helical" evidence="14">
    <location>
        <begin position="458"/>
        <end position="482"/>
    </location>
</feature>
<evidence type="ECO:0000259" key="16">
    <source>
        <dbReference type="PROSITE" id="PS50011"/>
    </source>
</evidence>
<protein>
    <recommendedName>
        <fullName evidence="13">Receptor-like serine/threonine-protein kinase</fullName>
        <ecNumber evidence="13">2.7.11.1</ecNumber>
    </recommendedName>
</protein>
<evidence type="ECO:0000256" key="3">
    <source>
        <dbReference type="ARBA" id="ARBA00022679"/>
    </source>
</evidence>
<keyword evidence="4 14" id="KW-0812">Transmembrane</keyword>
<keyword evidence="20" id="KW-1185">Reference proteome</keyword>
<dbReference type="InterPro" id="IPR000858">
    <property type="entry name" value="S_locus_glycoprot_dom"/>
</dbReference>
<dbReference type="InterPro" id="IPR003609">
    <property type="entry name" value="Pan_app"/>
</dbReference>
<evidence type="ECO:0000256" key="12">
    <source>
        <dbReference type="ARBA" id="ARBA00023180"/>
    </source>
</evidence>
<comment type="catalytic activity">
    <reaction evidence="13">
        <text>L-threonyl-[protein] + ATP = O-phospho-L-threonyl-[protein] + ADP + H(+)</text>
        <dbReference type="Rhea" id="RHEA:46608"/>
        <dbReference type="Rhea" id="RHEA-COMP:11060"/>
        <dbReference type="Rhea" id="RHEA-COMP:11605"/>
        <dbReference type="ChEBI" id="CHEBI:15378"/>
        <dbReference type="ChEBI" id="CHEBI:30013"/>
        <dbReference type="ChEBI" id="CHEBI:30616"/>
        <dbReference type="ChEBI" id="CHEBI:61977"/>
        <dbReference type="ChEBI" id="CHEBI:456216"/>
        <dbReference type="EC" id="2.7.11.1"/>
    </reaction>
</comment>
<reference evidence="19" key="2">
    <citation type="submission" date="2023-06" db="EMBL/GenBank/DDBJ databases">
        <authorList>
            <person name="Ma L."/>
            <person name="Liu K.-W."/>
            <person name="Li Z."/>
            <person name="Hsiao Y.-Y."/>
            <person name="Qi Y."/>
            <person name="Fu T."/>
            <person name="Tang G."/>
            <person name="Zhang D."/>
            <person name="Sun W.-H."/>
            <person name="Liu D.-K."/>
            <person name="Li Y."/>
            <person name="Chen G.-Z."/>
            <person name="Liu X.-D."/>
            <person name="Liao X.-Y."/>
            <person name="Jiang Y.-T."/>
            <person name="Yu X."/>
            <person name="Hao Y."/>
            <person name="Huang J."/>
            <person name="Zhao X.-W."/>
            <person name="Ke S."/>
            <person name="Chen Y.-Y."/>
            <person name="Wu W.-L."/>
            <person name="Hsu J.-L."/>
            <person name="Lin Y.-F."/>
            <person name="Huang M.-D."/>
            <person name="Li C.-Y."/>
            <person name="Huang L."/>
            <person name="Wang Z.-W."/>
            <person name="Zhao X."/>
            <person name="Zhong W.-Y."/>
            <person name="Peng D.-H."/>
            <person name="Ahmad S."/>
            <person name="Lan S."/>
            <person name="Zhang J.-S."/>
            <person name="Tsai W.-C."/>
            <person name="Van De Peer Y."/>
            <person name="Liu Z.-J."/>
        </authorList>
    </citation>
    <scope>NUCLEOTIDE SEQUENCE</scope>
    <source>
        <strain evidence="19">CP</strain>
        <tissue evidence="19">Leaves</tissue>
    </source>
</reference>
<evidence type="ECO:0000259" key="18">
    <source>
        <dbReference type="PROSITE" id="PS50948"/>
    </source>
</evidence>
<evidence type="ECO:0000256" key="4">
    <source>
        <dbReference type="ARBA" id="ARBA00022692"/>
    </source>
</evidence>
<evidence type="ECO:0000256" key="13">
    <source>
        <dbReference type="PIRNR" id="PIRNR000641"/>
    </source>
</evidence>
<reference evidence="19" key="1">
    <citation type="journal article" date="2023" name="Nat. Commun.">
        <title>Diploid and tetraploid genomes of Acorus and the evolution of monocots.</title>
        <authorList>
            <person name="Ma L."/>
            <person name="Liu K.W."/>
            <person name="Li Z."/>
            <person name="Hsiao Y.Y."/>
            <person name="Qi Y."/>
            <person name="Fu T."/>
            <person name="Tang G.D."/>
            <person name="Zhang D."/>
            <person name="Sun W.H."/>
            <person name="Liu D.K."/>
            <person name="Li Y."/>
            <person name="Chen G.Z."/>
            <person name="Liu X.D."/>
            <person name="Liao X.Y."/>
            <person name="Jiang Y.T."/>
            <person name="Yu X."/>
            <person name="Hao Y."/>
            <person name="Huang J."/>
            <person name="Zhao X.W."/>
            <person name="Ke S."/>
            <person name="Chen Y.Y."/>
            <person name="Wu W.L."/>
            <person name="Hsu J.L."/>
            <person name="Lin Y.F."/>
            <person name="Huang M.D."/>
            <person name="Li C.Y."/>
            <person name="Huang L."/>
            <person name="Wang Z.W."/>
            <person name="Zhao X."/>
            <person name="Zhong W.Y."/>
            <person name="Peng D.H."/>
            <person name="Ahmad S."/>
            <person name="Lan S."/>
            <person name="Zhang J.S."/>
            <person name="Tsai W.C."/>
            <person name="Van de Peer Y."/>
            <person name="Liu Z.J."/>
        </authorList>
    </citation>
    <scope>NUCLEOTIDE SEQUENCE</scope>
    <source>
        <strain evidence="19">CP</strain>
    </source>
</reference>
<evidence type="ECO:0000313" key="20">
    <source>
        <dbReference type="Proteomes" id="UP001180020"/>
    </source>
</evidence>
<dbReference type="CDD" id="cd00028">
    <property type="entry name" value="B_lectin"/>
    <property type="match status" value="1"/>
</dbReference>
<dbReference type="Gene3D" id="2.90.10.10">
    <property type="entry name" value="Bulb-type lectin domain"/>
    <property type="match status" value="1"/>
</dbReference>
<feature type="domain" description="Bulb-type lectin" evidence="17">
    <location>
        <begin position="37"/>
        <end position="160"/>
    </location>
</feature>
<dbReference type="InterPro" id="IPR036426">
    <property type="entry name" value="Bulb-type_lectin_dom_sf"/>
</dbReference>
<accession>A0AAV9BYZ4</accession>
<keyword evidence="8 13" id="KW-0067">ATP-binding</keyword>